<comment type="subcellular location">
    <subcellularLocation>
        <location evidence="1">Cytoplasm</location>
        <location evidence="1">Nucleoid</location>
    </subcellularLocation>
</comment>
<accession>A0A7X1TKJ1</accession>
<evidence type="ECO:0000313" key="7">
    <source>
        <dbReference type="EMBL" id="MPW22695.1"/>
    </source>
</evidence>
<proteinExistence type="inferred from homology"/>
<feature type="region of interest" description="Disordered" evidence="5">
    <location>
        <begin position="138"/>
        <end position="168"/>
    </location>
</feature>
<evidence type="ECO:0000256" key="5">
    <source>
        <dbReference type="SAM" id="MobiDB-lite"/>
    </source>
</evidence>
<feature type="domain" description="DNA-binding protein H-NS-like C-terminal" evidence="6">
    <location>
        <begin position="79"/>
        <end position="119"/>
    </location>
</feature>
<dbReference type="AlphaFoldDB" id="A0A7X1TKJ1"/>
<dbReference type="PANTHER" id="PTHR38097">
    <property type="match status" value="1"/>
</dbReference>
<evidence type="ECO:0000256" key="2">
    <source>
        <dbReference type="ARBA" id="ARBA00010610"/>
    </source>
</evidence>
<gene>
    <name evidence="7" type="ORF">GCT13_39300</name>
</gene>
<feature type="region of interest" description="Disordered" evidence="5">
    <location>
        <begin position="56"/>
        <end position="105"/>
    </location>
</feature>
<feature type="compositionally biased region" description="Low complexity" evidence="5">
    <location>
        <begin position="63"/>
        <end position="84"/>
    </location>
</feature>
<keyword evidence="3" id="KW-0963">Cytoplasm</keyword>
<dbReference type="InterPro" id="IPR027444">
    <property type="entry name" value="H-NS_C_dom"/>
</dbReference>
<evidence type="ECO:0000313" key="8">
    <source>
        <dbReference type="Proteomes" id="UP000484381"/>
    </source>
</evidence>
<keyword evidence="4" id="KW-0238">DNA-binding</keyword>
<feature type="compositionally biased region" description="Low complexity" evidence="5">
    <location>
        <begin position="138"/>
        <end position="149"/>
    </location>
</feature>
<evidence type="ECO:0000256" key="1">
    <source>
        <dbReference type="ARBA" id="ARBA00004453"/>
    </source>
</evidence>
<name>A0A7X1TKJ1_9BURK</name>
<dbReference type="Pfam" id="PF00816">
    <property type="entry name" value="Histone_HNS"/>
    <property type="match status" value="2"/>
</dbReference>
<dbReference type="SUPFAM" id="SSF81273">
    <property type="entry name" value="H-NS histone-like proteins"/>
    <property type="match status" value="2"/>
</dbReference>
<dbReference type="RefSeq" id="WP_152767311.1">
    <property type="nucleotide sequence ID" value="NZ_WHNP01000075.1"/>
</dbReference>
<sequence length="293" mass="30039">MATLEKLQARIAKLQSQAEALAAKQSSGVITKIRDMMDRHDLTIADLEAHIGGARKRGRKPGVKMTVGATGTGKAKSATGAKGKLPPKYRDPKTGATWSGHARPPQWIAGAKDRTKFLIDGSSAASNVEAVNKSKAAAKATGEAVAKGKLPPKYRNPETGETWSGHARPPAWIKDVKDRDAFLIAGAGKGATAPKAAAAWKAPAKKAAARELVTKTPAAKKASAKKSVDKKLAVKKVAPTARKATAKGPAIKKSATTKAAAKKVVARKSAASAMAGALAPAAVPETASAAISA</sequence>
<evidence type="ECO:0000256" key="4">
    <source>
        <dbReference type="ARBA" id="ARBA00023125"/>
    </source>
</evidence>
<dbReference type="Proteomes" id="UP000484381">
    <property type="component" value="Unassembled WGS sequence"/>
</dbReference>
<comment type="caution">
    <text evidence="7">The sequence shown here is derived from an EMBL/GenBank/DDBJ whole genome shotgun (WGS) entry which is preliminary data.</text>
</comment>
<keyword evidence="8" id="KW-1185">Reference proteome</keyword>
<dbReference type="EMBL" id="WHNP01000075">
    <property type="protein sequence ID" value="MPW22695.1"/>
    <property type="molecule type" value="Genomic_DNA"/>
</dbReference>
<dbReference type="GO" id="GO:0003677">
    <property type="term" value="F:DNA binding"/>
    <property type="evidence" value="ECO:0007669"/>
    <property type="project" value="UniProtKB-KW"/>
</dbReference>
<comment type="similarity">
    <text evidence="2">Belongs to the histone-like protein H-NS family.</text>
</comment>
<dbReference type="SMART" id="SM00528">
    <property type="entry name" value="HNS"/>
    <property type="match status" value="2"/>
</dbReference>
<evidence type="ECO:0000259" key="6">
    <source>
        <dbReference type="SMART" id="SM00528"/>
    </source>
</evidence>
<evidence type="ECO:0000256" key="3">
    <source>
        <dbReference type="ARBA" id="ARBA00022490"/>
    </source>
</evidence>
<organism evidence="7 8">
    <name type="scientific">Paraburkholderia franconis</name>
    <dbReference type="NCBI Taxonomy" id="2654983"/>
    <lineage>
        <taxon>Bacteria</taxon>
        <taxon>Pseudomonadati</taxon>
        <taxon>Pseudomonadota</taxon>
        <taxon>Betaproteobacteria</taxon>
        <taxon>Burkholderiales</taxon>
        <taxon>Burkholderiaceae</taxon>
        <taxon>Paraburkholderia</taxon>
    </lineage>
</organism>
<reference evidence="7 8" key="1">
    <citation type="submission" date="2019-10" db="EMBL/GenBank/DDBJ databases">
        <title>Paraburkholderia sp. isolated from nodules of Mimosa pudica from Brazilian Atlantic Forest soils.</title>
        <authorList>
            <person name="Paulitsch F."/>
            <person name="Hungria M."/>
            <person name="Dall'Agnol R."/>
        </authorList>
    </citation>
    <scope>NUCLEOTIDE SEQUENCE [LARGE SCALE GENOMIC DNA]</scope>
    <source>
        <strain evidence="7 8">CNPSo 3157</strain>
    </source>
</reference>
<feature type="domain" description="DNA-binding protein H-NS-like C-terminal" evidence="6">
    <location>
        <begin position="144"/>
        <end position="184"/>
    </location>
</feature>
<protein>
    <submittedName>
        <fullName evidence="7">H-NS histone family protein</fullName>
    </submittedName>
</protein>
<dbReference type="PANTHER" id="PTHR38097:SF2">
    <property type="entry name" value="DNA-BINDING PROTEIN STPA"/>
    <property type="match status" value="1"/>
</dbReference>
<dbReference type="Gene3D" id="4.10.430.30">
    <property type="match status" value="2"/>
</dbReference>
<dbReference type="GO" id="GO:0009295">
    <property type="term" value="C:nucleoid"/>
    <property type="evidence" value="ECO:0007669"/>
    <property type="project" value="UniProtKB-SubCell"/>
</dbReference>